<reference evidence="3" key="1">
    <citation type="journal article" date="2019" name="Int. J. Syst. Evol. Microbiol.">
        <title>The Global Catalogue of Microorganisms (GCM) 10K type strain sequencing project: providing services to taxonomists for standard genome sequencing and annotation.</title>
        <authorList>
            <consortium name="The Broad Institute Genomics Platform"/>
            <consortium name="The Broad Institute Genome Sequencing Center for Infectious Disease"/>
            <person name="Wu L."/>
            <person name="Ma J."/>
        </authorList>
    </citation>
    <scope>NUCLEOTIDE SEQUENCE [LARGE SCALE GENOMIC DNA]</scope>
    <source>
        <strain evidence="3">JCM 31037</strain>
    </source>
</reference>
<evidence type="ECO:0000313" key="3">
    <source>
        <dbReference type="Proteomes" id="UP001597260"/>
    </source>
</evidence>
<feature type="region of interest" description="Disordered" evidence="1">
    <location>
        <begin position="52"/>
        <end position="82"/>
    </location>
</feature>
<name>A0ABW3YNJ1_9ACTN</name>
<dbReference type="EMBL" id="JBHTMP010000062">
    <property type="protein sequence ID" value="MFD1324930.1"/>
    <property type="molecule type" value="Genomic_DNA"/>
</dbReference>
<proteinExistence type="predicted"/>
<evidence type="ECO:0000313" key="2">
    <source>
        <dbReference type="EMBL" id="MFD1324930.1"/>
    </source>
</evidence>
<sequence>MYRRTVFAVAGWLVAAVAATVTGLAAVRVIGAGITGPVGEVVSEEAVSRSLAATPPAAPVPTPASAGPGGTSPTVAPTDGRVVSTPGGTVVARCVGEEVVLLSWAPAQGYGVKSVDQEPDDHVQVSFEGAAGEVEVELRCVAGRPVASWD</sequence>
<feature type="compositionally biased region" description="Low complexity" evidence="1">
    <location>
        <begin position="63"/>
        <end position="74"/>
    </location>
</feature>
<evidence type="ECO:0000256" key="1">
    <source>
        <dbReference type="SAM" id="MobiDB-lite"/>
    </source>
</evidence>
<dbReference type="Proteomes" id="UP001597260">
    <property type="component" value="Unassembled WGS sequence"/>
</dbReference>
<protein>
    <submittedName>
        <fullName evidence="2">Septum formation initiator</fullName>
    </submittedName>
</protein>
<gene>
    <name evidence="2" type="ORF">ACFQ4H_27980</name>
</gene>
<organism evidence="2 3">
    <name type="scientific">Micromonospora sonneratiae</name>
    <dbReference type="NCBI Taxonomy" id="1184706"/>
    <lineage>
        <taxon>Bacteria</taxon>
        <taxon>Bacillati</taxon>
        <taxon>Actinomycetota</taxon>
        <taxon>Actinomycetes</taxon>
        <taxon>Micromonosporales</taxon>
        <taxon>Micromonosporaceae</taxon>
        <taxon>Micromonospora</taxon>
    </lineage>
</organism>
<comment type="caution">
    <text evidence="2">The sequence shown here is derived from an EMBL/GenBank/DDBJ whole genome shotgun (WGS) entry which is preliminary data.</text>
</comment>
<accession>A0ABW3YNJ1</accession>
<keyword evidence="3" id="KW-1185">Reference proteome</keyword>
<dbReference type="RefSeq" id="WP_377576382.1">
    <property type="nucleotide sequence ID" value="NZ_JBHTMP010000062.1"/>
</dbReference>